<dbReference type="Pfam" id="PF03734">
    <property type="entry name" value="YkuD"/>
    <property type="match status" value="1"/>
</dbReference>
<keyword evidence="9" id="KW-1185">Reference proteome</keyword>
<reference evidence="8 9" key="1">
    <citation type="submission" date="2024-09" db="EMBL/GenBank/DDBJ databases">
        <authorList>
            <person name="Sun Q."/>
            <person name="Mori K."/>
        </authorList>
    </citation>
    <scope>NUCLEOTIDE SEQUENCE [LARGE SCALE GENOMIC DNA]</scope>
    <source>
        <strain evidence="8 9">KCTC 23279</strain>
    </source>
</reference>
<keyword evidence="3" id="KW-0808">Transferase</keyword>
<gene>
    <name evidence="8" type="ORF">ACFFJ6_08480</name>
</gene>
<evidence type="ECO:0000313" key="8">
    <source>
        <dbReference type="EMBL" id="MFC0240499.1"/>
    </source>
</evidence>
<dbReference type="PANTHER" id="PTHR38589">
    <property type="entry name" value="BLR0621 PROTEIN"/>
    <property type="match status" value="1"/>
</dbReference>
<dbReference type="RefSeq" id="WP_378387042.1">
    <property type="nucleotide sequence ID" value="NZ_JBHLWM010000003.1"/>
</dbReference>
<evidence type="ECO:0000256" key="6">
    <source>
        <dbReference type="ARBA" id="ARBA00023316"/>
    </source>
</evidence>
<dbReference type="PANTHER" id="PTHR38589:SF1">
    <property type="entry name" value="BLR0621 PROTEIN"/>
    <property type="match status" value="1"/>
</dbReference>
<dbReference type="EMBL" id="JBHLWM010000003">
    <property type="protein sequence ID" value="MFC0240499.1"/>
    <property type="molecule type" value="Genomic_DNA"/>
</dbReference>
<evidence type="ECO:0000313" key="9">
    <source>
        <dbReference type="Proteomes" id="UP001589775"/>
    </source>
</evidence>
<evidence type="ECO:0000256" key="1">
    <source>
        <dbReference type="ARBA" id="ARBA00004752"/>
    </source>
</evidence>
<evidence type="ECO:0000256" key="5">
    <source>
        <dbReference type="ARBA" id="ARBA00022984"/>
    </source>
</evidence>
<evidence type="ECO:0000256" key="2">
    <source>
        <dbReference type="ARBA" id="ARBA00005992"/>
    </source>
</evidence>
<evidence type="ECO:0000256" key="4">
    <source>
        <dbReference type="ARBA" id="ARBA00022960"/>
    </source>
</evidence>
<feature type="domain" description="L,D-TPase catalytic" evidence="7">
    <location>
        <begin position="40"/>
        <end position="187"/>
    </location>
</feature>
<protein>
    <submittedName>
        <fullName evidence="8">L,D-transpeptidase</fullName>
    </submittedName>
</protein>
<dbReference type="Proteomes" id="UP001589775">
    <property type="component" value="Unassembled WGS sequence"/>
</dbReference>
<keyword evidence="4" id="KW-0133">Cell shape</keyword>
<dbReference type="InterPro" id="IPR005490">
    <property type="entry name" value="LD_TPept_cat_dom"/>
</dbReference>
<proteinExistence type="inferred from homology"/>
<sequence length="188" mass="20652">MKNQTKSDICGKSTGAPVAAIRVRAAAGERSRGWLTAEGLTIPVALGRGGILANKREGDGGTPRGTFRPLRLWWRADRWPRPRTLLPVRPITAADAWCEDPASRHYNRPLRRGAGEAGDRLQRADHLYDLIIEIDHNTRPRVAGRGSAVFLHLARDNFGPTAGCVAMTRSNLLRLLARIGPRTRIVIG</sequence>
<comment type="pathway">
    <text evidence="1">Cell wall biogenesis; peptidoglycan biosynthesis.</text>
</comment>
<keyword evidence="6" id="KW-0961">Cell wall biogenesis/degradation</keyword>
<organism evidence="8 9">
    <name type="scientific">Rhodopseudomonas telluris</name>
    <dbReference type="NCBI Taxonomy" id="644215"/>
    <lineage>
        <taxon>Bacteria</taxon>
        <taxon>Pseudomonadati</taxon>
        <taxon>Pseudomonadota</taxon>
        <taxon>Alphaproteobacteria</taxon>
        <taxon>Hyphomicrobiales</taxon>
        <taxon>Nitrobacteraceae</taxon>
        <taxon>Rhodopseudomonas</taxon>
    </lineage>
</organism>
<evidence type="ECO:0000256" key="3">
    <source>
        <dbReference type="ARBA" id="ARBA00022679"/>
    </source>
</evidence>
<evidence type="ECO:0000259" key="7">
    <source>
        <dbReference type="Pfam" id="PF03734"/>
    </source>
</evidence>
<keyword evidence="5" id="KW-0573">Peptidoglycan synthesis</keyword>
<dbReference type="SUPFAM" id="SSF141523">
    <property type="entry name" value="L,D-transpeptidase catalytic domain-like"/>
    <property type="match status" value="1"/>
</dbReference>
<dbReference type="CDD" id="cd16913">
    <property type="entry name" value="YkuD_like"/>
    <property type="match status" value="1"/>
</dbReference>
<name>A0ABV6EQI9_9BRAD</name>
<comment type="similarity">
    <text evidence="2">Belongs to the YkuD family.</text>
</comment>
<accession>A0ABV6EQI9</accession>
<comment type="caution">
    <text evidence="8">The sequence shown here is derived from an EMBL/GenBank/DDBJ whole genome shotgun (WGS) entry which is preliminary data.</text>
</comment>
<dbReference type="InterPro" id="IPR038063">
    <property type="entry name" value="Transpep_catalytic_dom"/>
</dbReference>